<dbReference type="PANTHER" id="PTHR37943">
    <property type="entry name" value="PROTEIN VES"/>
    <property type="match status" value="1"/>
</dbReference>
<sequence length="182" mass="21043">MIEIIKSDAFKESKWSGGITTQLYIYPKDSDYQKRNFNFRISIATTELMESNFTKLEGVKRVISILEGKMQLSHKNKYDITLTPYEIDRFDGNWDTISKGKVKDFNLMLKDCDGDFLYKEINSDENIILGEKELIFFIYCISGKIEISENLLLKNELAVGKGKNIQISGKNSKIFYGYITKL</sequence>
<name>A0ABM6U3E1_FUSVA</name>
<dbReference type="Pfam" id="PF05962">
    <property type="entry name" value="HutD"/>
    <property type="match status" value="1"/>
</dbReference>
<dbReference type="InterPro" id="IPR014710">
    <property type="entry name" value="RmlC-like_jellyroll"/>
</dbReference>
<dbReference type="GeneID" id="77467579"/>
<gene>
    <name evidence="1" type="ORF">C4N18_06205</name>
</gene>
<keyword evidence="2" id="KW-1185">Reference proteome</keyword>
<proteinExistence type="predicted"/>
<dbReference type="InterPro" id="IPR011051">
    <property type="entry name" value="RmlC_Cupin_sf"/>
</dbReference>
<dbReference type="InterPro" id="IPR010282">
    <property type="entry name" value="Uncharacterised_HutD/Ves"/>
</dbReference>
<evidence type="ECO:0008006" key="3">
    <source>
        <dbReference type="Google" id="ProtNLM"/>
    </source>
</evidence>
<dbReference type="PANTHER" id="PTHR37943:SF1">
    <property type="entry name" value="PROTEIN VES"/>
    <property type="match status" value="1"/>
</dbReference>
<dbReference type="SUPFAM" id="SSF51182">
    <property type="entry name" value="RmlC-like cupins"/>
    <property type="match status" value="1"/>
</dbReference>
<evidence type="ECO:0000313" key="2">
    <source>
        <dbReference type="Proteomes" id="UP000241238"/>
    </source>
</evidence>
<reference evidence="2" key="1">
    <citation type="journal article" date="2018" name="MSphere">
        <title>Fusobacterium Genomics Using MinION and Illumina Sequencing Enables Genome Completion and Correction.</title>
        <authorList>
            <person name="Todd S.M."/>
            <person name="Settlage R.E."/>
            <person name="Lahmers K.K."/>
            <person name="Slade D.J."/>
        </authorList>
    </citation>
    <scope>NUCLEOTIDE SEQUENCE [LARGE SCALE GENOMIC DNA]</scope>
    <source>
        <strain evidence="2">ATCC 27725</strain>
    </source>
</reference>
<accession>A0ABM6U3E1</accession>
<organism evidence="1 2">
    <name type="scientific">Fusobacterium varium ATCC 27725</name>
    <dbReference type="NCBI Taxonomy" id="469618"/>
    <lineage>
        <taxon>Bacteria</taxon>
        <taxon>Fusobacteriati</taxon>
        <taxon>Fusobacteriota</taxon>
        <taxon>Fusobacteriia</taxon>
        <taxon>Fusobacteriales</taxon>
        <taxon>Fusobacteriaceae</taxon>
        <taxon>Fusobacterium</taxon>
    </lineage>
</organism>
<evidence type="ECO:0000313" key="1">
    <source>
        <dbReference type="EMBL" id="AVQ30823.1"/>
    </source>
</evidence>
<dbReference type="Gene3D" id="2.60.120.10">
    <property type="entry name" value="Jelly Rolls"/>
    <property type="match status" value="1"/>
</dbReference>
<dbReference type="EMBL" id="CP028103">
    <property type="protein sequence ID" value="AVQ30823.1"/>
    <property type="molecule type" value="Genomic_DNA"/>
</dbReference>
<dbReference type="RefSeq" id="WP_005949714.1">
    <property type="nucleotide sequence ID" value="NZ_CP028103.1"/>
</dbReference>
<protein>
    <recommendedName>
        <fullName evidence="3">HutD-family protein</fullName>
    </recommendedName>
</protein>
<dbReference type="Proteomes" id="UP000241238">
    <property type="component" value="Chromosome"/>
</dbReference>